<evidence type="ECO:0000313" key="2">
    <source>
        <dbReference type="Proteomes" id="UP000573327"/>
    </source>
</evidence>
<accession>A0A7W7WM54</accession>
<protein>
    <submittedName>
        <fullName evidence="1">Uncharacterized protein</fullName>
    </submittedName>
</protein>
<dbReference type="AlphaFoldDB" id="A0A7W7WM54"/>
<gene>
    <name evidence="1" type="ORF">F4556_007612</name>
</gene>
<evidence type="ECO:0000313" key="1">
    <source>
        <dbReference type="EMBL" id="MBB4951958.1"/>
    </source>
</evidence>
<dbReference type="Proteomes" id="UP000573327">
    <property type="component" value="Unassembled WGS sequence"/>
</dbReference>
<sequence>MSTVNLLLPAEPDVLGDLYALEEALLIQLRPLPGDDGQ</sequence>
<name>A0A7W7WM54_9ACTN</name>
<keyword evidence="2" id="KW-1185">Reference proteome</keyword>
<organism evidence="1 2">
    <name type="scientific">Kitasatospora gansuensis</name>
    <dbReference type="NCBI Taxonomy" id="258050"/>
    <lineage>
        <taxon>Bacteria</taxon>
        <taxon>Bacillati</taxon>
        <taxon>Actinomycetota</taxon>
        <taxon>Actinomycetes</taxon>
        <taxon>Kitasatosporales</taxon>
        <taxon>Streptomycetaceae</taxon>
        <taxon>Kitasatospora</taxon>
    </lineage>
</organism>
<proteinExistence type="predicted"/>
<dbReference type="EMBL" id="JACHJR010000003">
    <property type="protein sequence ID" value="MBB4951958.1"/>
    <property type="molecule type" value="Genomic_DNA"/>
</dbReference>
<feature type="non-terminal residue" evidence="1">
    <location>
        <position position="38"/>
    </location>
</feature>
<reference evidence="1 2" key="1">
    <citation type="submission" date="2020-08" db="EMBL/GenBank/DDBJ databases">
        <title>Sequencing the genomes of 1000 actinobacteria strains.</title>
        <authorList>
            <person name="Klenk H.-P."/>
        </authorList>
    </citation>
    <scope>NUCLEOTIDE SEQUENCE [LARGE SCALE GENOMIC DNA]</scope>
    <source>
        <strain evidence="1 2">DSM 44786</strain>
    </source>
</reference>
<comment type="caution">
    <text evidence="1">The sequence shown here is derived from an EMBL/GenBank/DDBJ whole genome shotgun (WGS) entry which is preliminary data.</text>
</comment>